<evidence type="ECO:0000259" key="2">
    <source>
        <dbReference type="Pfam" id="PF10671"/>
    </source>
</evidence>
<dbReference type="KEGG" id="xba:C7S18_23620"/>
<dbReference type="RefSeq" id="WP_106894207.1">
    <property type="nucleotide sequence ID" value="NZ_CP027861.1"/>
</dbReference>
<geneLocation type="plasmid" evidence="3">
    <name>unnamed</name>
</geneLocation>
<name>A0A2P1PZL6_9GAMM</name>
<dbReference type="Gene3D" id="3.55.50.70">
    <property type="match status" value="1"/>
</dbReference>
<reference evidence="3 4" key="2">
    <citation type="submission" date="2018-03" db="EMBL/GenBank/DDBJ databases">
        <authorList>
            <person name="Keele B.F."/>
        </authorList>
    </citation>
    <scope>NUCLEOTIDE SEQUENCE [LARGE SCALE GENOMIC DNA]</scope>
    <source>
        <strain evidence="3 4">D13</strain>
        <plasmid evidence="4">Plasmid unnamed</plasmid>
    </source>
</reference>
<organism evidence="3 4">
    <name type="scientific">Ahniella affigens</name>
    <dbReference type="NCBI Taxonomy" id="2021234"/>
    <lineage>
        <taxon>Bacteria</taxon>
        <taxon>Pseudomonadati</taxon>
        <taxon>Pseudomonadota</taxon>
        <taxon>Gammaproteobacteria</taxon>
        <taxon>Lysobacterales</taxon>
        <taxon>Rhodanobacteraceae</taxon>
        <taxon>Ahniella</taxon>
    </lineage>
</organism>
<proteinExistence type="predicted"/>
<protein>
    <recommendedName>
        <fullName evidence="2">Toxin co-regulated pilus biosynthesis protein Q C-terminal domain-containing protein</fullName>
    </recommendedName>
</protein>
<dbReference type="InterPro" id="IPR018927">
    <property type="entry name" value="Pilus_synth_Q_C"/>
</dbReference>
<accession>A0A2P1PZL6</accession>
<keyword evidence="4" id="KW-1185">Reference proteome</keyword>
<dbReference type="AlphaFoldDB" id="A0A2P1PZL6"/>
<dbReference type="Pfam" id="PF10671">
    <property type="entry name" value="TcpQ"/>
    <property type="match status" value="1"/>
</dbReference>
<dbReference type="OrthoDB" id="8527469at2"/>
<feature type="domain" description="Toxin co-regulated pilus biosynthesis protein Q C-terminal" evidence="2">
    <location>
        <begin position="71"/>
        <end position="151"/>
    </location>
</feature>
<dbReference type="EMBL" id="CP027861">
    <property type="protein sequence ID" value="AVQ00289.1"/>
    <property type="molecule type" value="Genomic_DNA"/>
</dbReference>
<sequence length="157" mass="16724">MHAILLTLALATSPDTPVGDIDLAIFATEAPQTKAVTSGDDQSRSASNDAPQLAPLPPALVDSLTAGSAGEWSARAGDTLHQTLNRWAEDAGWQLIWAAKPETDVVLDVDVNFPVGSTMQEAIRGTFKALSRRPVAPKACEYTNKTLRIVNLGDRCE</sequence>
<reference evidence="3 4" key="1">
    <citation type="submission" date="2018-03" db="EMBL/GenBank/DDBJ databases">
        <title>Ahniella affigens gen. nov., sp. nov., a gammaproteobacterium isolated from sandy soil near a stream.</title>
        <authorList>
            <person name="Ko Y."/>
            <person name="Kim J.-H."/>
        </authorList>
    </citation>
    <scope>NUCLEOTIDE SEQUENCE [LARGE SCALE GENOMIC DNA]</scope>
    <source>
        <strain evidence="3 4">D13</strain>
        <plasmid evidence="4">Plasmid unnamed</plasmid>
    </source>
</reference>
<feature type="region of interest" description="Disordered" evidence="1">
    <location>
        <begin position="32"/>
        <end position="54"/>
    </location>
</feature>
<evidence type="ECO:0000313" key="3">
    <source>
        <dbReference type="EMBL" id="AVQ00289.1"/>
    </source>
</evidence>
<gene>
    <name evidence="3" type="ORF">C7S18_23620</name>
</gene>
<evidence type="ECO:0000313" key="4">
    <source>
        <dbReference type="Proteomes" id="UP000241074"/>
    </source>
</evidence>
<evidence type="ECO:0000256" key="1">
    <source>
        <dbReference type="SAM" id="MobiDB-lite"/>
    </source>
</evidence>
<keyword evidence="3" id="KW-0614">Plasmid</keyword>
<feature type="compositionally biased region" description="Polar residues" evidence="1">
    <location>
        <begin position="32"/>
        <end position="49"/>
    </location>
</feature>
<dbReference type="Proteomes" id="UP000241074">
    <property type="component" value="Plasmid unnamed"/>
</dbReference>